<comment type="caution">
    <text evidence="2">The sequence shown here is derived from an EMBL/GenBank/DDBJ whole genome shotgun (WGS) entry which is preliminary data.</text>
</comment>
<sequence length="54" mass="5551">MLLRSSSAASAPRLLQPSVDGGGGSGCPGSVFWIRWALPPPEPGPTSDQEVSPF</sequence>
<proteinExistence type="predicted"/>
<evidence type="ECO:0000313" key="3">
    <source>
        <dbReference type="Proteomes" id="UP000607653"/>
    </source>
</evidence>
<dbReference type="Proteomes" id="UP000607653">
    <property type="component" value="Unassembled WGS sequence"/>
</dbReference>
<feature type="region of interest" description="Disordered" evidence="1">
    <location>
        <begin position="1"/>
        <end position="23"/>
    </location>
</feature>
<gene>
    <name evidence="2" type="ORF">HUJ06_021427</name>
</gene>
<feature type="compositionally biased region" description="Low complexity" evidence="1">
    <location>
        <begin position="1"/>
        <end position="18"/>
    </location>
</feature>
<accession>A0A822XEU8</accession>
<dbReference type="EMBL" id="DUZY01000001">
    <property type="protein sequence ID" value="DAD19964.1"/>
    <property type="molecule type" value="Genomic_DNA"/>
</dbReference>
<name>A0A822XEU8_NELNU</name>
<organism evidence="2 3">
    <name type="scientific">Nelumbo nucifera</name>
    <name type="common">Sacred lotus</name>
    <dbReference type="NCBI Taxonomy" id="4432"/>
    <lineage>
        <taxon>Eukaryota</taxon>
        <taxon>Viridiplantae</taxon>
        <taxon>Streptophyta</taxon>
        <taxon>Embryophyta</taxon>
        <taxon>Tracheophyta</taxon>
        <taxon>Spermatophyta</taxon>
        <taxon>Magnoliopsida</taxon>
        <taxon>Proteales</taxon>
        <taxon>Nelumbonaceae</taxon>
        <taxon>Nelumbo</taxon>
    </lineage>
</organism>
<evidence type="ECO:0000256" key="1">
    <source>
        <dbReference type="SAM" id="MobiDB-lite"/>
    </source>
</evidence>
<reference evidence="2 3" key="1">
    <citation type="journal article" date="2020" name="Mol. Biol. Evol.">
        <title>Distinct Expression and Methylation Patterns for Genes with Different Fates following a Single Whole-Genome Duplication in Flowering Plants.</title>
        <authorList>
            <person name="Shi T."/>
            <person name="Rahmani R.S."/>
            <person name="Gugger P.F."/>
            <person name="Wang M."/>
            <person name="Li H."/>
            <person name="Zhang Y."/>
            <person name="Li Z."/>
            <person name="Wang Q."/>
            <person name="Van de Peer Y."/>
            <person name="Marchal K."/>
            <person name="Chen J."/>
        </authorList>
    </citation>
    <scope>NUCLEOTIDE SEQUENCE [LARGE SCALE GENOMIC DNA]</scope>
    <source>
        <tissue evidence="2">Leaf</tissue>
    </source>
</reference>
<dbReference type="AlphaFoldDB" id="A0A822XEU8"/>
<evidence type="ECO:0000313" key="2">
    <source>
        <dbReference type="EMBL" id="DAD19964.1"/>
    </source>
</evidence>
<keyword evidence="3" id="KW-1185">Reference proteome</keyword>
<protein>
    <submittedName>
        <fullName evidence="2">Uncharacterized protein</fullName>
    </submittedName>
</protein>